<evidence type="ECO:0008006" key="3">
    <source>
        <dbReference type="Google" id="ProtNLM"/>
    </source>
</evidence>
<evidence type="ECO:0000313" key="1">
    <source>
        <dbReference type="EMBL" id="RMY90927.1"/>
    </source>
</evidence>
<dbReference type="EMBL" id="QWIR01000046">
    <property type="protein sequence ID" value="RMY90927.1"/>
    <property type="molecule type" value="Genomic_DNA"/>
</dbReference>
<protein>
    <recommendedName>
        <fullName evidence="3">Protein kinase domain-containing protein</fullName>
    </recommendedName>
</protein>
<dbReference type="AlphaFoldDB" id="A0A3M7FQG6"/>
<dbReference type="OrthoDB" id="20729at2759"/>
<gene>
    <name evidence="1" type="ORF">D0861_03393</name>
</gene>
<dbReference type="Proteomes" id="UP000268823">
    <property type="component" value="Unassembled WGS sequence"/>
</dbReference>
<comment type="caution">
    <text evidence="1">The sequence shown here is derived from an EMBL/GenBank/DDBJ whole genome shotgun (WGS) entry which is preliminary data.</text>
</comment>
<accession>A0A3M7FQG6</accession>
<dbReference type="VEuPathDB" id="FungiDB:BTJ68_10702"/>
<name>A0A3M7FQG6_HORWE</name>
<reference evidence="1 2" key="1">
    <citation type="journal article" date="2018" name="BMC Genomics">
        <title>Genomic evidence for intraspecific hybridization in a clonal and extremely halotolerant yeast.</title>
        <authorList>
            <person name="Gostincar C."/>
            <person name="Stajich J.E."/>
            <person name="Zupancic J."/>
            <person name="Zalar P."/>
            <person name="Gunde-Cimerman N."/>
        </authorList>
    </citation>
    <scope>NUCLEOTIDE SEQUENCE [LARGE SCALE GENOMIC DNA]</scope>
    <source>
        <strain evidence="1 2">EXF-2788</strain>
    </source>
</reference>
<organism evidence="1 2">
    <name type="scientific">Hortaea werneckii</name>
    <name type="common">Black yeast</name>
    <name type="synonym">Cladosporium werneckii</name>
    <dbReference type="NCBI Taxonomy" id="91943"/>
    <lineage>
        <taxon>Eukaryota</taxon>
        <taxon>Fungi</taxon>
        <taxon>Dikarya</taxon>
        <taxon>Ascomycota</taxon>
        <taxon>Pezizomycotina</taxon>
        <taxon>Dothideomycetes</taxon>
        <taxon>Dothideomycetidae</taxon>
        <taxon>Mycosphaerellales</taxon>
        <taxon>Teratosphaeriaceae</taxon>
        <taxon>Hortaea</taxon>
    </lineage>
</organism>
<sequence>MLSRYISRLLGNGPISPLEEHLRAEVAEYARKYDSPRVHHQSDRNGPYHGNPVPQAALFDHAADYIDKWTGDWSLVLASNRLDAIVFHALFEAETESGEVMYDEDARIPLELQPARRLAYTVRIHERPEAGEARCNRVVKFLGSTRSSYRIEYPASNIRWDNIPHDNKDPDVLLALHQRWALQLLCAYRYIHSKGVVLNAPQGSSIRLRPDLSLMVAAFVAASCPELDIPAGCMMTANTLFSPFGPSDMGKTDPPFGVDECGQPKTDLFDWACWVYELMSKRRRQPTVVETIVLDDRQHLIHKERQKRELEVRKGVFDDWPILQTEQLGPCLIKAWKGEHESAEEALQDVRNVLKTTGRTLVPDMDDEIEGFDWEMEFGS</sequence>
<evidence type="ECO:0000313" key="2">
    <source>
        <dbReference type="Proteomes" id="UP000268823"/>
    </source>
</evidence>
<proteinExistence type="predicted"/>